<organism evidence="3 4">
    <name type="scientific">Plebeiibacterium sediminum</name>
    <dbReference type="NCBI Taxonomy" id="2992112"/>
    <lineage>
        <taxon>Bacteria</taxon>
        <taxon>Pseudomonadati</taxon>
        <taxon>Bacteroidota</taxon>
        <taxon>Bacteroidia</taxon>
        <taxon>Marinilabiliales</taxon>
        <taxon>Marinilabiliaceae</taxon>
        <taxon>Plebeiibacterium</taxon>
    </lineage>
</organism>
<evidence type="ECO:0008006" key="5">
    <source>
        <dbReference type="Google" id="ProtNLM"/>
    </source>
</evidence>
<dbReference type="InterPro" id="IPR011990">
    <property type="entry name" value="TPR-like_helical_dom_sf"/>
</dbReference>
<dbReference type="Pfam" id="PF13855">
    <property type="entry name" value="LRR_8"/>
    <property type="match status" value="1"/>
</dbReference>
<gene>
    <name evidence="3" type="ORF">OM075_02020</name>
</gene>
<dbReference type="SUPFAM" id="SSF52075">
    <property type="entry name" value="Outer arm dynein light chain 1"/>
    <property type="match status" value="1"/>
</dbReference>
<keyword evidence="4" id="KW-1185">Reference proteome</keyword>
<evidence type="ECO:0000313" key="3">
    <source>
        <dbReference type="EMBL" id="MCW3785222.1"/>
    </source>
</evidence>
<dbReference type="RefSeq" id="WP_301188793.1">
    <property type="nucleotide sequence ID" value="NZ_JAPDPJ010000002.1"/>
</dbReference>
<dbReference type="PANTHER" id="PTHR48051:SF39">
    <property type="entry name" value="P53-INDUCED DEATH DOMAIN PROTEIN 1"/>
    <property type="match status" value="1"/>
</dbReference>
<dbReference type="EMBL" id="JAPDPJ010000002">
    <property type="protein sequence ID" value="MCW3785222.1"/>
    <property type="molecule type" value="Genomic_DNA"/>
</dbReference>
<dbReference type="PROSITE" id="PS51450">
    <property type="entry name" value="LRR"/>
    <property type="match status" value="1"/>
</dbReference>
<dbReference type="InterPro" id="IPR003591">
    <property type="entry name" value="Leu-rich_rpt_typical-subtyp"/>
</dbReference>
<evidence type="ECO:0000313" key="4">
    <source>
        <dbReference type="Proteomes" id="UP001209229"/>
    </source>
</evidence>
<dbReference type="PANTHER" id="PTHR48051">
    <property type="match status" value="1"/>
</dbReference>
<dbReference type="Gene3D" id="3.80.10.10">
    <property type="entry name" value="Ribonuclease Inhibitor"/>
    <property type="match status" value="1"/>
</dbReference>
<accession>A0AAE3SDT4</accession>
<evidence type="ECO:0000256" key="1">
    <source>
        <dbReference type="ARBA" id="ARBA00022614"/>
    </source>
</evidence>
<name>A0AAE3SDT4_9BACT</name>
<keyword evidence="2" id="KW-0677">Repeat</keyword>
<sequence length="496" mass="55960">MKKLSLILIGFCVFFGAYAQSIKELKTESSYLVYPKVPIEKIDLTTAKIEFSHGEITVSDEKSVLKETNLCKAKGAKLKDAQAIETFYYKIKYTSPDAFVRIKNNSGEVVYIKKTSEKASDYDYFGKNECYFLEAILESAYNKMKAKNDSMIIANEKSAMYKKAQDFVNESLSFYYETENIEVYYVKDSKEFQYPELLQAANTAIDGYNALKNNYADQVGKGKLMEAIKVWDAAVAQKDVNDKKARINRRSAGRLYHNIALAYAYCQDYDNAIKSLNASLAMYSGISNNFTVACESLRSRLYDEKKYYEMNKEAEVKLATASNDIVIQDLGTNSFADFKSDYASYNRDDMTDKIAEAKKIQEEAVASGEVNKYQDKVLHSATQGYMLSLPTSLGATSLAEIQAAMKKLEEFPVEACDLVQLNQLILKNNHIKTIPADIKKLVNLKRLDLSKNELTELPVELGELKELNTLVLKGNPLKAGEVEKIQKLLPDCTIKL</sequence>
<dbReference type="GO" id="GO:0005737">
    <property type="term" value="C:cytoplasm"/>
    <property type="evidence" value="ECO:0007669"/>
    <property type="project" value="TreeGrafter"/>
</dbReference>
<evidence type="ECO:0000256" key="2">
    <source>
        <dbReference type="ARBA" id="ARBA00022737"/>
    </source>
</evidence>
<dbReference type="InterPro" id="IPR050216">
    <property type="entry name" value="LRR_domain-containing"/>
</dbReference>
<dbReference type="AlphaFoldDB" id="A0AAE3SDT4"/>
<dbReference type="InterPro" id="IPR032675">
    <property type="entry name" value="LRR_dom_sf"/>
</dbReference>
<comment type="caution">
    <text evidence="3">The sequence shown here is derived from an EMBL/GenBank/DDBJ whole genome shotgun (WGS) entry which is preliminary data.</text>
</comment>
<keyword evidence="1" id="KW-0433">Leucine-rich repeat</keyword>
<protein>
    <recommendedName>
        <fullName evidence="5">Leucine-rich repeat domain-containing protein</fullName>
    </recommendedName>
</protein>
<reference evidence="3" key="1">
    <citation type="submission" date="2022-10" db="EMBL/GenBank/DDBJ databases">
        <authorList>
            <person name="Yu W.X."/>
        </authorList>
    </citation>
    <scope>NUCLEOTIDE SEQUENCE</scope>
    <source>
        <strain evidence="3">AAT</strain>
    </source>
</reference>
<dbReference type="InterPro" id="IPR001611">
    <property type="entry name" value="Leu-rich_rpt"/>
</dbReference>
<dbReference type="SMART" id="SM00369">
    <property type="entry name" value="LRR_TYP"/>
    <property type="match status" value="2"/>
</dbReference>
<dbReference type="SUPFAM" id="SSF48452">
    <property type="entry name" value="TPR-like"/>
    <property type="match status" value="1"/>
</dbReference>
<dbReference type="Proteomes" id="UP001209229">
    <property type="component" value="Unassembled WGS sequence"/>
</dbReference>
<proteinExistence type="predicted"/>